<gene>
    <name evidence="5" type="primary">rpsB</name>
    <name evidence="7" type="ORF">AVDCRST_MAG21-439</name>
</gene>
<evidence type="ECO:0000256" key="3">
    <source>
        <dbReference type="ARBA" id="ARBA00023274"/>
    </source>
</evidence>
<protein>
    <recommendedName>
        <fullName evidence="4 5">Small ribosomal subunit protein uS2</fullName>
    </recommendedName>
</protein>
<dbReference type="PROSITE" id="PS00962">
    <property type="entry name" value="RIBOSOMAL_S2_1"/>
    <property type="match status" value="1"/>
</dbReference>
<evidence type="ECO:0000256" key="4">
    <source>
        <dbReference type="ARBA" id="ARBA00035256"/>
    </source>
</evidence>
<sequence length="399" mass="42482">MAVVTMRQLLESGVHFGHQTRRWNPKMKRFIMTERNGIYIIDLQQSLAYIDRGYAFIKSAVGSGGHVLFVGTKKQAQQAISEQAKRVGMPFVNQRWLGGMLTNFQTVHQRLQRLKELEEIDFDDVAGSSRTKKELLQMRRERDKLERTLGGIRDMGRVPAAVWIVDTNKEHLAVDEARKLGIPIIAILDSNCDPDVVDYPIPGNDDAIRSVTLLTRVVADAVAEGLMARAGVRSGQEATGEELGREEPLAAWERELLEGQAEQPTSAAAAQSAETASEPATTEPATTEPATTEPATTEPATTEPALTQPVEAAAEPATSQAVSAATTDTSASGSVEQSTSEEEPASTGGEPVPPEDATAGDSDVVSTGGEPVPGEEAKTGDPGVVSTGGEPVPTEGSTS</sequence>
<dbReference type="InterPro" id="IPR018130">
    <property type="entry name" value="Ribosomal_uS2_CS"/>
</dbReference>
<dbReference type="PANTHER" id="PTHR12534">
    <property type="entry name" value="30S RIBOSOMAL PROTEIN S2 PROKARYOTIC AND ORGANELLAR"/>
    <property type="match status" value="1"/>
</dbReference>
<dbReference type="HAMAP" id="MF_00291_B">
    <property type="entry name" value="Ribosomal_uS2_B"/>
    <property type="match status" value="1"/>
</dbReference>
<dbReference type="SUPFAM" id="SSF52313">
    <property type="entry name" value="Ribosomal protein S2"/>
    <property type="match status" value="1"/>
</dbReference>
<dbReference type="AlphaFoldDB" id="A0A6J4MTP2"/>
<feature type="region of interest" description="Disordered" evidence="6">
    <location>
        <begin position="259"/>
        <end position="399"/>
    </location>
</feature>
<proteinExistence type="inferred from homology"/>
<dbReference type="FunFam" id="1.10.287.610:FF:000001">
    <property type="entry name" value="30S ribosomal protein S2"/>
    <property type="match status" value="1"/>
</dbReference>
<dbReference type="InterPro" id="IPR001865">
    <property type="entry name" value="Ribosomal_uS2"/>
</dbReference>
<dbReference type="PANTHER" id="PTHR12534:SF0">
    <property type="entry name" value="SMALL RIBOSOMAL SUBUNIT PROTEIN US2M"/>
    <property type="match status" value="1"/>
</dbReference>
<reference evidence="7" key="1">
    <citation type="submission" date="2020-02" db="EMBL/GenBank/DDBJ databases">
        <authorList>
            <person name="Meier V. D."/>
        </authorList>
    </citation>
    <scope>NUCLEOTIDE SEQUENCE</scope>
    <source>
        <strain evidence="7">AVDCRST_MAG21</strain>
    </source>
</reference>
<keyword evidence="3 5" id="KW-0687">Ribonucleoprotein</keyword>
<dbReference type="Pfam" id="PF00318">
    <property type="entry name" value="Ribosomal_S2"/>
    <property type="match status" value="1"/>
</dbReference>
<dbReference type="GO" id="GO:0022627">
    <property type="term" value="C:cytosolic small ribosomal subunit"/>
    <property type="evidence" value="ECO:0007669"/>
    <property type="project" value="TreeGrafter"/>
</dbReference>
<evidence type="ECO:0000313" key="7">
    <source>
        <dbReference type="EMBL" id="CAA9368590.1"/>
    </source>
</evidence>
<feature type="compositionally biased region" description="Low complexity" evidence="6">
    <location>
        <begin position="317"/>
        <end position="334"/>
    </location>
</feature>
<comment type="similarity">
    <text evidence="1 5">Belongs to the universal ribosomal protein uS2 family.</text>
</comment>
<dbReference type="NCBIfam" id="TIGR01011">
    <property type="entry name" value="rpsB_bact"/>
    <property type="match status" value="1"/>
</dbReference>
<dbReference type="InterPro" id="IPR023591">
    <property type="entry name" value="Ribosomal_uS2_flav_dom_sf"/>
</dbReference>
<dbReference type="GO" id="GO:0006412">
    <property type="term" value="P:translation"/>
    <property type="evidence" value="ECO:0007669"/>
    <property type="project" value="UniProtKB-UniRule"/>
</dbReference>
<dbReference type="CDD" id="cd01425">
    <property type="entry name" value="RPS2"/>
    <property type="match status" value="1"/>
</dbReference>
<keyword evidence="2 5" id="KW-0689">Ribosomal protein</keyword>
<dbReference type="GO" id="GO:0003735">
    <property type="term" value="F:structural constituent of ribosome"/>
    <property type="evidence" value="ECO:0007669"/>
    <property type="project" value="InterPro"/>
</dbReference>
<feature type="compositionally biased region" description="Low complexity" evidence="6">
    <location>
        <begin position="261"/>
        <end position="309"/>
    </location>
</feature>
<dbReference type="InterPro" id="IPR005706">
    <property type="entry name" value="Ribosomal_uS2_bac/mit/plastid"/>
</dbReference>
<dbReference type="PRINTS" id="PR00395">
    <property type="entry name" value="RIBOSOMALS2"/>
</dbReference>
<dbReference type="EMBL" id="CADCUL010000055">
    <property type="protein sequence ID" value="CAA9368590.1"/>
    <property type="molecule type" value="Genomic_DNA"/>
</dbReference>
<evidence type="ECO:0000256" key="5">
    <source>
        <dbReference type="HAMAP-Rule" id="MF_00291"/>
    </source>
</evidence>
<dbReference type="Gene3D" id="1.10.287.610">
    <property type="entry name" value="Helix hairpin bin"/>
    <property type="match status" value="1"/>
</dbReference>
<evidence type="ECO:0000256" key="6">
    <source>
        <dbReference type="SAM" id="MobiDB-lite"/>
    </source>
</evidence>
<organism evidence="7">
    <name type="scientific">uncultured Nocardioidaceae bacterium</name>
    <dbReference type="NCBI Taxonomy" id="253824"/>
    <lineage>
        <taxon>Bacteria</taxon>
        <taxon>Bacillati</taxon>
        <taxon>Actinomycetota</taxon>
        <taxon>Actinomycetes</taxon>
        <taxon>Propionibacteriales</taxon>
        <taxon>Nocardioidaceae</taxon>
        <taxon>environmental samples</taxon>
    </lineage>
</organism>
<evidence type="ECO:0000256" key="2">
    <source>
        <dbReference type="ARBA" id="ARBA00022980"/>
    </source>
</evidence>
<accession>A0A6J4MTP2</accession>
<evidence type="ECO:0000256" key="1">
    <source>
        <dbReference type="ARBA" id="ARBA00006242"/>
    </source>
</evidence>
<name>A0A6J4MTP2_9ACTN</name>
<dbReference type="Gene3D" id="3.40.50.10490">
    <property type="entry name" value="Glucose-6-phosphate isomerase like protein, domain 1"/>
    <property type="match status" value="1"/>
</dbReference>